<gene>
    <name evidence="1" type="ORF">PMAYCL1PPCAC_22097</name>
</gene>
<organism evidence="1 2">
    <name type="scientific">Pristionchus mayeri</name>
    <dbReference type="NCBI Taxonomy" id="1317129"/>
    <lineage>
        <taxon>Eukaryota</taxon>
        <taxon>Metazoa</taxon>
        <taxon>Ecdysozoa</taxon>
        <taxon>Nematoda</taxon>
        <taxon>Chromadorea</taxon>
        <taxon>Rhabditida</taxon>
        <taxon>Rhabditina</taxon>
        <taxon>Diplogasteromorpha</taxon>
        <taxon>Diplogasteroidea</taxon>
        <taxon>Neodiplogasteridae</taxon>
        <taxon>Pristionchus</taxon>
    </lineage>
</organism>
<proteinExistence type="predicted"/>
<dbReference type="Proteomes" id="UP001328107">
    <property type="component" value="Unassembled WGS sequence"/>
</dbReference>
<comment type="caution">
    <text evidence="1">The sequence shown here is derived from an EMBL/GenBank/DDBJ whole genome shotgun (WGS) entry which is preliminary data.</text>
</comment>
<feature type="non-terminal residue" evidence="1">
    <location>
        <position position="188"/>
    </location>
</feature>
<dbReference type="AlphaFoldDB" id="A0AAN5CWL5"/>
<name>A0AAN5CWL5_9BILA</name>
<sequence length="188" mass="21159">MPFSLLQFFAIKRNSQVRSGAHNATGPKRITLLYRIIDLRSYAVNARGQELVLNFRGDLRQNIGYVHLVGHTQSPVSFEVLLTSNKNSLQNPVGSHSRRSDVQFYEARDGIQCTPVQSTNRVSFWHIIEHHCEGGIADCRSESNDEILVNFSLETRSDEFHLAQTACAKPVDKPLHRKIVLIGPVAHS</sequence>
<dbReference type="EMBL" id="BTRK01000005">
    <property type="protein sequence ID" value="GMR51902.1"/>
    <property type="molecule type" value="Genomic_DNA"/>
</dbReference>
<protein>
    <submittedName>
        <fullName evidence="1">Uncharacterized protein</fullName>
    </submittedName>
</protein>
<accession>A0AAN5CWL5</accession>
<keyword evidence="2" id="KW-1185">Reference proteome</keyword>
<evidence type="ECO:0000313" key="2">
    <source>
        <dbReference type="Proteomes" id="UP001328107"/>
    </source>
</evidence>
<evidence type="ECO:0000313" key="1">
    <source>
        <dbReference type="EMBL" id="GMR51902.1"/>
    </source>
</evidence>
<reference evidence="2" key="1">
    <citation type="submission" date="2022-10" db="EMBL/GenBank/DDBJ databases">
        <title>Genome assembly of Pristionchus species.</title>
        <authorList>
            <person name="Yoshida K."/>
            <person name="Sommer R.J."/>
        </authorList>
    </citation>
    <scope>NUCLEOTIDE SEQUENCE [LARGE SCALE GENOMIC DNA]</scope>
    <source>
        <strain evidence="2">RS5460</strain>
    </source>
</reference>